<dbReference type="OrthoDB" id="341421at2759"/>
<sequence length="409" mass="46865">MATSEEDIHAFLEWMKSRGVNFDNIELKANPEIGGHGVYLKKDCVRDGQVILQGHFPPHFLSLSALLTSSTLIEDPNCGPIIKGAKETYGFSFTPSEALGLLLIFEDRAEDSRYAPYLKILPRTFDTPFFRGVKFEQSDVPGEVWTEWNRRIADREEFSRKIKTVFPSPPPTSAEIEWAWHIVNTRSLYVQDLQPLEWFASAGADEVALAPLIDMLNHSDPNCMTHYRKTTNTYELVCVKDTIAQDQELLITYGEHEDWKLWMDYGFTLEGNLLNKVPMSKLLFLNLIEKCGVSIHQSNREIIMEESPCESTLYASEVGLSMGMKYNLRIILEKFPAYYLNGKKWRRQLARDASPELEAMVQALGLRVVAHLRNFIQAKHEKSQKRFASSGRTAWTSSTRSRIFPRSRT</sequence>
<dbReference type="GO" id="GO:0016279">
    <property type="term" value="F:protein-lysine N-methyltransferase activity"/>
    <property type="evidence" value="ECO:0007669"/>
    <property type="project" value="TreeGrafter"/>
</dbReference>
<dbReference type="PROSITE" id="PS50280">
    <property type="entry name" value="SET"/>
    <property type="match status" value="1"/>
</dbReference>
<dbReference type="PANTHER" id="PTHR13271">
    <property type="entry name" value="UNCHARACTERIZED PUTATIVE METHYLTRANSFERASE"/>
    <property type="match status" value="1"/>
</dbReference>
<proteinExistence type="predicted"/>
<dbReference type="Pfam" id="PF00856">
    <property type="entry name" value="SET"/>
    <property type="match status" value="1"/>
</dbReference>
<evidence type="ECO:0000313" key="3">
    <source>
        <dbReference type="EMBL" id="TKR96756.1"/>
    </source>
</evidence>
<dbReference type="Proteomes" id="UP000298663">
    <property type="component" value="Unassembled WGS sequence"/>
</dbReference>
<keyword evidence="4" id="KW-1185">Reference proteome</keyword>
<dbReference type="AlphaFoldDB" id="A0A4U5PJU0"/>
<reference evidence="3 4" key="1">
    <citation type="journal article" date="2015" name="Genome Biol.">
        <title>Comparative genomics of Steinernema reveals deeply conserved gene regulatory networks.</title>
        <authorList>
            <person name="Dillman A.R."/>
            <person name="Macchietto M."/>
            <person name="Porter C.F."/>
            <person name="Rogers A."/>
            <person name="Williams B."/>
            <person name="Antoshechkin I."/>
            <person name="Lee M.M."/>
            <person name="Goodwin Z."/>
            <person name="Lu X."/>
            <person name="Lewis E.E."/>
            <person name="Goodrich-Blair H."/>
            <person name="Stock S.P."/>
            <person name="Adams B.J."/>
            <person name="Sternberg P.W."/>
            <person name="Mortazavi A."/>
        </authorList>
    </citation>
    <scope>NUCLEOTIDE SEQUENCE [LARGE SCALE GENOMIC DNA]</scope>
    <source>
        <strain evidence="3 4">ALL</strain>
    </source>
</reference>
<dbReference type="InterPro" id="IPR046341">
    <property type="entry name" value="SET_dom_sf"/>
</dbReference>
<evidence type="ECO:0000259" key="2">
    <source>
        <dbReference type="PROSITE" id="PS50280"/>
    </source>
</evidence>
<gene>
    <name evidence="3" type="ORF">L596_010731</name>
</gene>
<reference evidence="3 4" key="2">
    <citation type="journal article" date="2019" name="G3 (Bethesda)">
        <title>Hybrid Assembly of the Genome of the Entomopathogenic Nematode Steinernema carpocapsae Identifies the X-Chromosome.</title>
        <authorList>
            <person name="Serra L."/>
            <person name="Macchietto M."/>
            <person name="Macias-Munoz A."/>
            <person name="McGill C.J."/>
            <person name="Rodriguez I.M."/>
            <person name="Rodriguez B."/>
            <person name="Murad R."/>
            <person name="Mortazavi A."/>
        </authorList>
    </citation>
    <scope>NUCLEOTIDE SEQUENCE [LARGE SCALE GENOMIC DNA]</scope>
    <source>
        <strain evidence="3 4">ALL</strain>
    </source>
</reference>
<protein>
    <recommendedName>
        <fullName evidence="2">SET domain-containing protein</fullName>
    </recommendedName>
</protein>
<dbReference type="Gene3D" id="3.90.1410.10">
    <property type="entry name" value="set domain protein methyltransferase, domain 1"/>
    <property type="match status" value="1"/>
</dbReference>
<dbReference type="STRING" id="34508.A0A4U5PJU0"/>
<feature type="region of interest" description="Disordered" evidence="1">
    <location>
        <begin position="387"/>
        <end position="409"/>
    </location>
</feature>
<accession>A0A4U5PJU0</accession>
<organism evidence="3 4">
    <name type="scientific">Steinernema carpocapsae</name>
    <name type="common">Entomopathogenic nematode</name>
    <dbReference type="NCBI Taxonomy" id="34508"/>
    <lineage>
        <taxon>Eukaryota</taxon>
        <taxon>Metazoa</taxon>
        <taxon>Ecdysozoa</taxon>
        <taxon>Nematoda</taxon>
        <taxon>Chromadorea</taxon>
        <taxon>Rhabditida</taxon>
        <taxon>Tylenchina</taxon>
        <taxon>Panagrolaimomorpha</taxon>
        <taxon>Strongyloidoidea</taxon>
        <taxon>Steinernematidae</taxon>
        <taxon>Steinernema</taxon>
    </lineage>
</organism>
<dbReference type="InterPro" id="IPR050600">
    <property type="entry name" value="SETD3_SETD6_MTase"/>
</dbReference>
<feature type="compositionally biased region" description="Polar residues" evidence="1">
    <location>
        <begin position="387"/>
        <end position="401"/>
    </location>
</feature>
<dbReference type="EMBL" id="AZBU02000002">
    <property type="protein sequence ID" value="TKR96756.1"/>
    <property type="molecule type" value="Genomic_DNA"/>
</dbReference>
<evidence type="ECO:0000313" key="4">
    <source>
        <dbReference type="Proteomes" id="UP000298663"/>
    </source>
</evidence>
<comment type="caution">
    <text evidence="3">The sequence shown here is derived from an EMBL/GenBank/DDBJ whole genome shotgun (WGS) entry which is preliminary data.</text>
</comment>
<dbReference type="PANTHER" id="PTHR13271:SF151">
    <property type="entry name" value="SET DOMAIN-CONTAINING PROTEIN 4"/>
    <property type="match status" value="1"/>
</dbReference>
<dbReference type="SUPFAM" id="SSF82199">
    <property type="entry name" value="SET domain"/>
    <property type="match status" value="1"/>
</dbReference>
<name>A0A4U5PJU0_STECR</name>
<evidence type="ECO:0000256" key="1">
    <source>
        <dbReference type="SAM" id="MobiDB-lite"/>
    </source>
</evidence>
<dbReference type="InterPro" id="IPR001214">
    <property type="entry name" value="SET_dom"/>
</dbReference>
<feature type="domain" description="SET" evidence="2">
    <location>
        <begin position="23"/>
        <end position="254"/>
    </location>
</feature>